<dbReference type="KEGG" id="mps:MPTP_1400"/>
<gene>
    <name evidence="3" type="ordered locus">MPTP_1400</name>
</gene>
<keyword evidence="4" id="KW-1185">Reference proteome</keyword>
<dbReference type="InterPro" id="IPR018913">
    <property type="entry name" value="BppU_N"/>
</dbReference>
<dbReference type="Gene3D" id="2.60.40.3350">
    <property type="match status" value="1"/>
</dbReference>
<evidence type="ECO:0000313" key="4">
    <source>
        <dbReference type="Proteomes" id="UP000008456"/>
    </source>
</evidence>
<dbReference type="OrthoDB" id="2194497at2"/>
<evidence type="ECO:0000259" key="2">
    <source>
        <dbReference type="Pfam" id="PF10651"/>
    </source>
</evidence>
<name>F3YBF1_MELPT</name>
<sequence length="230" mass="25917">MGYDLYFDLNKNQTEQPSQQLITARVGDGGLRAITVKVTENGIDKNISGMTPVFEGLTADGHHIIDKGNSLVLDPQSGVFRYIPPEEVFAVKGNYQQAFFKLMRGDQTDSTLEFTINVMDNKVEFGINSKDYVSDYQLLVQQLQQEHDRAKQDLTDSFNKYLNDLKKVNQDYADSISAEQQSLKDLITKTDELKAQIADLDIVKNVDYKTKMAEIDGVLDSAVYVKEADK</sequence>
<keyword evidence="1" id="KW-0175">Coiled coil</keyword>
<dbReference type="EMBL" id="AP012200">
    <property type="protein sequence ID" value="BAK21829.1"/>
    <property type="molecule type" value="Genomic_DNA"/>
</dbReference>
<dbReference type="HOGENOM" id="CLU_1341849_0_0_9"/>
<accession>F3YBF1</accession>
<dbReference type="Proteomes" id="UP000008456">
    <property type="component" value="Chromosome"/>
</dbReference>
<dbReference type="Pfam" id="PF10651">
    <property type="entry name" value="BppU_N"/>
    <property type="match status" value="1"/>
</dbReference>
<proteinExistence type="predicted"/>
<dbReference type="STRING" id="940190.MPTP_1400"/>
<evidence type="ECO:0000256" key="1">
    <source>
        <dbReference type="SAM" id="Coils"/>
    </source>
</evidence>
<dbReference type="RefSeq" id="WP_013774265.1">
    <property type="nucleotide sequence ID" value="NC_015516.1"/>
</dbReference>
<reference evidence="3 4" key="1">
    <citation type="journal article" date="2011" name="J. Bacteriol.">
        <title>Complete genome sequence of Melissococcus plutonius ATCC 35311.</title>
        <authorList>
            <person name="Okumura K."/>
            <person name="Arai R."/>
            <person name="Okura M."/>
            <person name="Kirikae T."/>
            <person name="Takamatsu D."/>
            <person name="Osaki M."/>
            <person name="Miyoshi-Akiyama T."/>
        </authorList>
    </citation>
    <scope>NUCLEOTIDE SEQUENCE [LARGE SCALE GENOMIC DNA]</scope>
    <source>
        <strain evidence="4">ATCC 35311 / CIP 104052 / LMG 20360 / NCIMB 702443</strain>
    </source>
</reference>
<reference key="2">
    <citation type="submission" date="2011-04" db="EMBL/GenBank/DDBJ databases">
        <title>Whole genome sequence of Melissococcus plutonius ATCC 35311.</title>
        <authorList>
            <person name="Okumura K."/>
            <person name="Arai R."/>
            <person name="Osaki M."/>
            <person name="Okura M."/>
            <person name="Kirikae T."/>
            <person name="Takamatsu D."/>
            <person name="Akiyama T."/>
        </authorList>
    </citation>
    <scope>NUCLEOTIDE SEQUENCE</scope>
    <source>
        <strain>ATCC 35311</strain>
    </source>
</reference>
<feature type="domain" description="BppU N-terminal" evidence="2">
    <location>
        <begin position="1"/>
        <end position="145"/>
    </location>
</feature>
<feature type="coiled-coil region" evidence="1">
    <location>
        <begin position="133"/>
        <end position="196"/>
    </location>
</feature>
<dbReference type="AlphaFoldDB" id="F3YBF1"/>
<evidence type="ECO:0000313" key="3">
    <source>
        <dbReference type="EMBL" id="BAK21829.1"/>
    </source>
</evidence>
<protein>
    <submittedName>
        <fullName evidence="3">Prophage Lp1 protein 54</fullName>
    </submittedName>
</protein>
<organism evidence="3 4">
    <name type="scientific">Melissococcus plutonius (strain ATCC 35311 / DSM 29964 / CIP 104052 / LMG 20360 / NCIMB 702443)</name>
    <dbReference type="NCBI Taxonomy" id="940190"/>
    <lineage>
        <taxon>Bacteria</taxon>
        <taxon>Bacillati</taxon>
        <taxon>Bacillota</taxon>
        <taxon>Bacilli</taxon>
        <taxon>Lactobacillales</taxon>
        <taxon>Enterococcaceae</taxon>
        <taxon>Melissococcus</taxon>
    </lineage>
</organism>